<feature type="transmembrane region" description="Helical" evidence="7">
    <location>
        <begin position="299"/>
        <end position="317"/>
    </location>
</feature>
<evidence type="ECO:0000256" key="7">
    <source>
        <dbReference type="SAM" id="Phobius"/>
    </source>
</evidence>
<sequence>MVIKALKNGWQQQWATINVFPLVVFRIIFGLLMAFALLRMEYFGWIDAHLINPEFHFSYWGFEWVQPLGYWGTHGLVAMGVLAALGIASGFQYRLSAILFFVSWTYLSLIDKTWYLNHYYFVSLVSFILMLISPHHFCSLDVYFRRVQPDHLVQSWQVNSLRLMLGMVYFFAGVAKIKGDWLWEAQPLKIWLQARTDLPVIGGAFDWFWVPYFFCWAGMFYDLLIPFGLSNRKSRPFAYVAVVVFHVMTWLLFNIGVFPWVMIASTLIFFTAEDWAAWSNICRFIPKNSQAQPLKGRQQWMVAILLPFFALQIFLPLRHFLTSGNVLWTEQGYRYAWHVMLMEKNGHCTFIVKDEETDARWEVLPRQYLLPAQEQQMAFQPDMILEFAHFLGEVYRKKGVREPVVTVEAYASLNGRRSRLLIDPQVNLMETKDLLWGNDWILPLESAALVAKR</sequence>
<dbReference type="InterPro" id="IPR011020">
    <property type="entry name" value="HTTM-like"/>
</dbReference>
<comment type="subcellular location">
    <subcellularLocation>
        <location evidence="1">Endomembrane system</location>
        <topology evidence="1">Multi-pass membrane protein</topology>
    </subcellularLocation>
</comment>
<evidence type="ECO:0000256" key="3">
    <source>
        <dbReference type="ARBA" id="ARBA00022989"/>
    </source>
</evidence>
<evidence type="ECO:0000313" key="10">
    <source>
        <dbReference type="Proteomes" id="UP001354989"/>
    </source>
</evidence>
<dbReference type="InterPro" id="IPR053934">
    <property type="entry name" value="HTTM_dom"/>
</dbReference>
<geneLocation type="plasmid" evidence="9 10">
    <name>pPP1</name>
</geneLocation>
<feature type="transmembrane region" description="Helical" evidence="7">
    <location>
        <begin position="156"/>
        <end position="175"/>
    </location>
</feature>
<protein>
    <submittedName>
        <fullName evidence="9">Type I deoxyribonuclease HsdR</fullName>
    </submittedName>
</protein>
<dbReference type="PANTHER" id="PTHR12639:SF7">
    <property type="entry name" value="HTTM DOMAIN-CONTAINING PROTEIN"/>
    <property type="match status" value="1"/>
</dbReference>
<evidence type="ECO:0000259" key="8">
    <source>
        <dbReference type="SMART" id="SM00752"/>
    </source>
</evidence>
<name>A0ABN6LCC2_9BACT</name>
<reference evidence="9 10" key="1">
    <citation type="submission" date="2021-12" db="EMBL/GenBank/DDBJ databases">
        <title>Genome sequencing of bacteria with rrn-lacking chromosome and rrn-plasmid.</title>
        <authorList>
            <person name="Anda M."/>
            <person name="Iwasaki W."/>
        </authorList>
    </citation>
    <scope>NUCLEOTIDE SEQUENCE [LARGE SCALE GENOMIC DNA]</scope>
    <source>
        <strain evidence="9 10">NBRC 101262</strain>
        <plasmid evidence="9 10">pPP1</plasmid>
    </source>
</reference>
<gene>
    <name evidence="9" type="ORF">PEPS_31430</name>
</gene>
<evidence type="ECO:0000256" key="1">
    <source>
        <dbReference type="ARBA" id="ARBA00004127"/>
    </source>
</evidence>
<feature type="transmembrane region" description="Helical" evidence="7">
    <location>
        <begin position="121"/>
        <end position="144"/>
    </location>
</feature>
<evidence type="ECO:0000313" key="9">
    <source>
        <dbReference type="EMBL" id="BDD00863.1"/>
    </source>
</evidence>
<dbReference type="Proteomes" id="UP001354989">
    <property type="component" value="Plasmid pPP1"/>
</dbReference>
<keyword evidence="5" id="KW-1015">Disulfide bond</keyword>
<accession>A0ABN6LCC2</accession>
<dbReference type="Pfam" id="PF22777">
    <property type="entry name" value="VKGC_lumenal_dom"/>
    <property type="match status" value="1"/>
</dbReference>
<dbReference type="InterPro" id="IPR053935">
    <property type="entry name" value="VKGC_lumenal_dom"/>
</dbReference>
<feature type="transmembrane region" description="Helical" evidence="7">
    <location>
        <begin position="95"/>
        <end position="115"/>
    </location>
</feature>
<feature type="transmembrane region" description="Helical" evidence="7">
    <location>
        <begin position="68"/>
        <end position="88"/>
    </location>
</feature>
<dbReference type="PANTHER" id="PTHR12639">
    <property type="entry name" value="VITAMIN K-DEPENDENT GAMMA-CARBOXYLASE"/>
    <property type="match status" value="1"/>
</dbReference>
<feature type="transmembrane region" description="Helical" evidence="7">
    <location>
        <begin position="237"/>
        <end position="253"/>
    </location>
</feature>
<evidence type="ECO:0000256" key="2">
    <source>
        <dbReference type="ARBA" id="ARBA00022692"/>
    </source>
</evidence>
<organism evidence="9 10">
    <name type="scientific">Persicobacter psychrovividus</name>
    <dbReference type="NCBI Taxonomy" id="387638"/>
    <lineage>
        <taxon>Bacteria</taxon>
        <taxon>Pseudomonadati</taxon>
        <taxon>Bacteroidota</taxon>
        <taxon>Cytophagia</taxon>
        <taxon>Cytophagales</taxon>
        <taxon>Persicobacteraceae</taxon>
        <taxon>Persicobacter</taxon>
    </lineage>
</organism>
<keyword evidence="9" id="KW-0614">Plasmid</keyword>
<keyword evidence="2 7" id="KW-0812">Transmembrane</keyword>
<keyword evidence="3 7" id="KW-1133">Transmembrane helix</keyword>
<dbReference type="SMART" id="SM00752">
    <property type="entry name" value="HTTM"/>
    <property type="match status" value="1"/>
</dbReference>
<evidence type="ECO:0000256" key="4">
    <source>
        <dbReference type="ARBA" id="ARBA00023136"/>
    </source>
</evidence>
<keyword evidence="10" id="KW-1185">Reference proteome</keyword>
<feature type="domain" description="HTTM-like" evidence="8">
    <location>
        <begin position="14"/>
        <end position="274"/>
    </location>
</feature>
<feature type="transmembrane region" description="Helical" evidence="7">
    <location>
        <begin position="207"/>
        <end position="225"/>
    </location>
</feature>
<evidence type="ECO:0000256" key="5">
    <source>
        <dbReference type="ARBA" id="ARBA00023157"/>
    </source>
</evidence>
<dbReference type="EMBL" id="AP025293">
    <property type="protein sequence ID" value="BDD00863.1"/>
    <property type="molecule type" value="Genomic_DNA"/>
</dbReference>
<feature type="transmembrane region" description="Helical" evidence="7">
    <location>
        <begin position="20"/>
        <end position="38"/>
    </location>
</feature>
<keyword evidence="4 7" id="KW-0472">Membrane</keyword>
<dbReference type="InterPro" id="IPR007782">
    <property type="entry name" value="VKG_COase"/>
</dbReference>
<keyword evidence="6" id="KW-0456">Lyase</keyword>
<proteinExistence type="predicted"/>
<evidence type="ECO:0000256" key="6">
    <source>
        <dbReference type="ARBA" id="ARBA00023239"/>
    </source>
</evidence>
<dbReference type="Pfam" id="PF05090">
    <property type="entry name" value="HTTM"/>
    <property type="match status" value="1"/>
</dbReference>